<feature type="region of interest" description="Disordered" evidence="3">
    <location>
        <begin position="76"/>
        <end position="107"/>
    </location>
</feature>
<dbReference type="OrthoDB" id="56032at2759"/>
<keyword evidence="6" id="KW-1185">Reference proteome</keyword>
<evidence type="ECO:0000313" key="5">
    <source>
        <dbReference type="EMBL" id="EEC48163.1"/>
    </source>
</evidence>
<sequence>MNRGGARLSLYWFWGACLCLCSLRLVAWDVSFLRFLSPVTLADYEFPEADLYVDPVIPVNPYPSPALAPLSIRGNTNTQAAEPKSQQAAESSHNQSESRSDNNTFQQTNIIPQGRQLRFPSVSDRLLRYLGNDWSLDRGPEAPVWRYARVDPNLVKLYPPSENHVIKVPTKLSLDAPFVVDMVAARWQLRELVTNRSVAATQQYFFNAVNSIFYGVDLQEWKYNRNAVPIFANMASPDAMEVSSIVRYPQWTWARRRDTNATESNTATAHRAGTDKVGNEPTPTSPPPQPILWNPFSSLRHRKQIMDSTTNTDVDWLQKQNEALLTQSCLSKPKCQSIATPLSIPSNIPHLLLTAAPRKGYRSKVLVLLPALDREELVRALLSQSVVLMPVPVTTSWLMEDQLEPWVHYVPLAADLSNLEGQMKWVWANDHAARRIAERATVWIHDLYFHENATKDNEYLQREILRRYKALFQPLTVSSDSTVGNDPIVKPRMSAPTIFTAGGQSASEIIAASRRVKADPQSNITGSATLKTAVCYKTLFGAVDLERFTQWVAYNHLLGFDHVFAWYLPGLRHYDGFDTLANLPYTIPILTEEKPGYEILHGSGDQRAVERLCLRETAKDYDWVMFADADEYLWFHENIGLKEFIHRYGGNNTYLSFGKKMYTRTHSVDDRDSGFGLDMYPFNAGPFCSVPPDTKGSSWSALRTKYSLSNPVCPMHFGRSKVIVQPRAHDRVGVHGTHYPRSDRKSIHYSVHVAHFKEWPKLFDEVDTRLQGRMNFTVFRNESLSIHALENGHQSNADGSYTIFYDDRLHDWFEFVAKRADTSNLGMTER</sequence>
<dbReference type="HOGENOM" id="CLU_318704_0_0_1"/>
<dbReference type="PANTHER" id="PTHR12203:SF35">
    <property type="entry name" value="PROTEIN O-GLUCOSYLTRANSFERASE 1"/>
    <property type="match status" value="1"/>
</dbReference>
<evidence type="ECO:0000313" key="6">
    <source>
        <dbReference type="Proteomes" id="UP000000759"/>
    </source>
</evidence>
<dbReference type="KEGG" id="pti:PHATRDRAFT_45739"/>
<feature type="region of interest" description="Disordered" evidence="3">
    <location>
        <begin position="257"/>
        <end position="292"/>
    </location>
</feature>
<keyword evidence="2" id="KW-0808">Transferase</keyword>
<evidence type="ECO:0000256" key="2">
    <source>
        <dbReference type="ARBA" id="ARBA00022679"/>
    </source>
</evidence>
<evidence type="ECO:0000256" key="3">
    <source>
        <dbReference type="SAM" id="MobiDB-lite"/>
    </source>
</evidence>
<evidence type="ECO:0000256" key="1">
    <source>
        <dbReference type="ARBA" id="ARBA00010118"/>
    </source>
</evidence>
<reference evidence="5 6" key="1">
    <citation type="journal article" date="2008" name="Nature">
        <title>The Phaeodactylum genome reveals the evolutionary history of diatom genomes.</title>
        <authorList>
            <person name="Bowler C."/>
            <person name="Allen A.E."/>
            <person name="Badger J.H."/>
            <person name="Grimwood J."/>
            <person name="Jabbari K."/>
            <person name="Kuo A."/>
            <person name="Maheswari U."/>
            <person name="Martens C."/>
            <person name="Maumus F."/>
            <person name="Otillar R.P."/>
            <person name="Rayko E."/>
            <person name="Salamov A."/>
            <person name="Vandepoele K."/>
            <person name="Beszteri B."/>
            <person name="Gruber A."/>
            <person name="Heijde M."/>
            <person name="Katinka M."/>
            <person name="Mock T."/>
            <person name="Valentin K."/>
            <person name="Verret F."/>
            <person name="Berges J.A."/>
            <person name="Brownlee C."/>
            <person name="Cadoret J.P."/>
            <person name="Chiovitti A."/>
            <person name="Choi C.J."/>
            <person name="Coesel S."/>
            <person name="De Martino A."/>
            <person name="Detter J.C."/>
            <person name="Durkin C."/>
            <person name="Falciatore A."/>
            <person name="Fournet J."/>
            <person name="Haruta M."/>
            <person name="Huysman M.J."/>
            <person name="Jenkins B.D."/>
            <person name="Jiroutova K."/>
            <person name="Jorgensen R.E."/>
            <person name="Joubert Y."/>
            <person name="Kaplan A."/>
            <person name="Kroger N."/>
            <person name="Kroth P.G."/>
            <person name="La Roche J."/>
            <person name="Lindquist E."/>
            <person name="Lommer M."/>
            <person name="Martin-Jezequel V."/>
            <person name="Lopez P.J."/>
            <person name="Lucas S."/>
            <person name="Mangogna M."/>
            <person name="McGinnis K."/>
            <person name="Medlin L.K."/>
            <person name="Montsant A."/>
            <person name="Oudot-Le Secq M.P."/>
            <person name="Napoli C."/>
            <person name="Obornik M."/>
            <person name="Parker M.S."/>
            <person name="Petit J.L."/>
            <person name="Porcel B.M."/>
            <person name="Poulsen N."/>
            <person name="Robison M."/>
            <person name="Rychlewski L."/>
            <person name="Rynearson T.A."/>
            <person name="Schmutz J."/>
            <person name="Shapiro H."/>
            <person name="Siaut M."/>
            <person name="Stanley M."/>
            <person name="Sussman M.R."/>
            <person name="Taylor A.R."/>
            <person name="Vardi A."/>
            <person name="von Dassow P."/>
            <person name="Vyverman W."/>
            <person name="Willis A."/>
            <person name="Wyrwicz L.S."/>
            <person name="Rokhsar D.S."/>
            <person name="Weissenbach J."/>
            <person name="Armbrust E.V."/>
            <person name="Green B.R."/>
            <person name="Van de Peer Y."/>
            <person name="Grigoriev I.V."/>
        </authorList>
    </citation>
    <scope>NUCLEOTIDE SEQUENCE [LARGE SCALE GENOMIC DNA]</scope>
    <source>
        <strain evidence="5 6">CCAP 1055/1</strain>
    </source>
</reference>
<dbReference type="InParanoid" id="B7FZM5"/>
<protein>
    <recommendedName>
        <fullName evidence="4">Glycosyl transferase CAP10 domain-containing protein</fullName>
    </recommendedName>
</protein>
<dbReference type="RefSeq" id="XP_002179972.1">
    <property type="nucleotide sequence ID" value="XM_002179936.1"/>
</dbReference>
<dbReference type="Pfam" id="PF05686">
    <property type="entry name" value="Glyco_transf_90"/>
    <property type="match status" value="1"/>
</dbReference>
<organism evidence="5 6">
    <name type="scientific">Phaeodactylum tricornutum (strain CCAP 1055/1)</name>
    <dbReference type="NCBI Taxonomy" id="556484"/>
    <lineage>
        <taxon>Eukaryota</taxon>
        <taxon>Sar</taxon>
        <taxon>Stramenopiles</taxon>
        <taxon>Ochrophyta</taxon>
        <taxon>Bacillariophyta</taxon>
        <taxon>Bacillariophyceae</taxon>
        <taxon>Bacillariophycidae</taxon>
        <taxon>Naviculales</taxon>
        <taxon>Phaeodactylaceae</taxon>
        <taxon>Phaeodactylum</taxon>
    </lineage>
</organism>
<dbReference type="PaxDb" id="2850-Phatr45739"/>
<dbReference type="Proteomes" id="UP000000759">
    <property type="component" value="Chromosome 8"/>
</dbReference>
<dbReference type="InterPro" id="IPR051091">
    <property type="entry name" value="O-Glucosyltr/Glycosyltrsf_90"/>
</dbReference>
<feature type="domain" description="Glycosyl transferase CAP10" evidence="4">
    <location>
        <begin position="381"/>
        <end position="445"/>
    </location>
</feature>
<comment type="similarity">
    <text evidence="1">Belongs to the glycosyltransferase 90 family.</text>
</comment>
<dbReference type="EMBL" id="CM000611">
    <property type="protein sequence ID" value="EEC48163.1"/>
    <property type="molecule type" value="Genomic_DNA"/>
</dbReference>
<reference evidence="6" key="2">
    <citation type="submission" date="2008-08" db="EMBL/GenBank/DDBJ databases">
        <authorList>
            <consortium name="Diatom Consortium"/>
            <person name="Grigoriev I."/>
            <person name="Grimwood J."/>
            <person name="Kuo A."/>
            <person name="Otillar R.P."/>
            <person name="Salamov A."/>
            <person name="Detter J.C."/>
            <person name="Lindquist E."/>
            <person name="Shapiro H."/>
            <person name="Lucas S."/>
            <person name="Glavina del Rio T."/>
            <person name="Pitluck S."/>
            <person name="Rokhsar D."/>
            <person name="Bowler C."/>
        </authorList>
    </citation>
    <scope>GENOME REANNOTATION</scope>
    <source>
        <strain evidence="6">CCAP 1055/1</strain>
    </source>
</reference>
<dbReference type="GO" id="GO:0016740">
    <property type="term" value="F:transferase activity"/>
    <property type="evidence" value="ECO:0007669"/>
    <property type="project" value="UniProtKB-KW"/>
</dbReference>
<dbReference type="InterPro" id="IPR006598">
    <property type="entry name" value="CAP10"/>
</dbReference>
<name>B7FZM5_PHATC</name>
<dbReference type="GeneID" id="7200768"/>
<dbReference type="AlphaFoldDB" id="B7FZM5"/>
<proteinExistence type="inferred from homology"/>
<dbReference type="PANTHER" id="PTHR12203">
    <property type="entry name" value="KDEL LYS-ASP-GLU-LEU CONTAINING - RELATED"/>
    <property type="match status" value="1"/>
</dbReference>
<accession>B7FZM5</accession>
<gene>
    <name evidence="5" type="ORF">PHATRDRAFT_45739</name>
</gene>
<evidence type="ECO:0000259" key="4">
    <source>
        <dbReference type="Pfam" id="PF05686"/>
    </source>
</evidence>